<organism evidence="1 2">
    <name type="scientific">Catenibacillus scindens</name>
    <dbReference type="NCBI Taxonomy" id="673271"/>
    <lineage>
        <taxon>Bacteria</taxon>
        <taxon>Bacillati</taxon>
        <taxon>Bacillota</taxon>
        <taxon>Clostridia</taxon>
        <taxon>Lachnospirales</taxon>
        <taxon>Lachnospiraceae</taxon>
        <taxon>Catenibacillus</taxon>
    </lineage>
</organism>
<accession>A0A7W8M5B6</accession>
<evidence type="ECO:0008006" key="3">
    <source>
        <dbReference type="Google" id="ProtNLM"/>
    </source>
</evidence>
<evidence type="ECO:0000313" key="1">
    <source>
        <dbReference type="EMBL" id="MBB5264895.1"/>
    </source>
</evidence>
<dbReference type="RefSeq" id="WP_183773950.1">
    <property type="nucleotide sequence ID" value="NZ_JACHFW010000007.1"/>
</dbReference>
<evidence type="ECO:0000313" key="2">
    <source>
        <dbReference type="Proteomes" id="UP000543642"/>
    </source>
</evidence>
<protein>
    <recommendedName>
        <fullName evidence="3">Replicative DNA helicase</fullName>
    </recommendedName>
</protein>
<dbReference type="EMBL" id="JACHFW010000007">
    <property type="protein sequence ID" value="MBB5264895.1"/>
    <property type="molecule type" value="Genomic_DNA"/>
</dbReference>
<dbReference type="Proteomes" id="UP000543642">
    <property type="component" value="Unassembled WGS sequence"/>
</dbReference>
<dbReference type="AlphaFoldDB" id="A0A7W8M5B6"/>
<name>A0A7W8M5B6_9FIRM</name>
<reference evidence="1 2" key="1">
    <citation type="submission" date="2020-08" db="EMBL/GenBank/DDBJ databases">
        <title>Genomic Encyclopedia of Type Strains, Phase IV (KMG-IV): sequencing the most valuable type-strain genomes for metagenomic binning, comparative biology and taxonomic classification.</title>
        <authorList>
            <person name="Goeker M."/>
        </authorList>
    </citation>
    <scope>NUCLEOTIDE SEQUENCE [LARGE SCALE GENOMIC DNA]</scope>
    <source>
        <strain evidence="1 2">DSM 106146</strain>
    </source>
</reference>
<gene>
    <name evidence="1" type="ORF">HNP82_002034</name>
</gene>
<sequence>MSQEFTLMGDIIRDHGERMQNMKRYYPFFRLAKNSLEAYGDGQFKDLDMGLIVMAVLRFFIEENQFKENSVTYPMYEKFMASFLRRECDCKLSADEAKELIQYIFDKLCNDGRPFIYTWYDPVKKVNVQERVKYIDSRFDGDTLVYFITGDAIEFYLDTKEVKDESKITTEQLLLEKMLRMNNIAGALDVVRRINGEVGRLMVRRDEVVRLLAQNIFAGTKALDEFSQSVLSWFKEEQNLFTSNKDLVDQAMIQAENDRQKSPVSQGKAMEEAAYTLEDVYLLDQELKRAMRRHGQLLSACTDLCRQADAMIEKAKISRLRNVFSFDDFFERVTSNDCVEGLEAFVKPLLGMNLHKTLNLYQLDKLLDDKPEEEETGERVGKGVEENYVYSDEVVLHRIENNFNIFLKVLFEQLTLKGQFDLKYLNHMYEMKFTEDVLKNSDYFSFLIHLCQKKHYDLDHIRRHQDTFLEGAMTAYLNGKEHMWEGLAFDLEFIPQEILTLKTGVQISNIRFQVTKGGRDHG</sequence>
<keyword evidence="2" id="KW-1185">Reference proteome</keyword>
<proteinExistence type="predicted"/>
<comment type="caution">
    <text evidence="1">The sequence shown here is derived from an EMBL/GenBank/DDBJ whole genome shotgun (WGS) entry which is preliminary data.</text>
</comment>